<protein>
    <submittedName>
        <fullName evidence="1">Uncharacterized protein</fullName>
    </submittedName>
</protein>
<evidence type="ECO:0000313" key="1">
    <source>
        <dbReference type="EMBL" id="TDC89549.1"/>
    </source>
</evidence>
<dbReference type="Proteomes" id="UP000294744">
    <property type="component" value="Unassembled WGS sequence"/>
</dbReference>
<dbReference type="RefSeq" id="WP_132626022.1">
    <property type="nucleotide sequence ID" value="NZ_SMKV01000032.1"/>
</dbReference>
<proteinExistence type="predicted"/>
<dbReference type="EMBL" id="SMKV01000032">
    <property type="protein sequence ID" value="TDC89549.1"/>
    <property type="molecule type" value="Genomic_DNA"/>
</dbReference>
<reference evidence="1 2" key="1">
    <citation type="submission" date="2019-03" db="EMBL/GenBank/DDBJ databases">
        <title>Draft genome sequences of novel Actinobacteria.</title>
        <authorList>
            <person name="Sahin N."/>
            <person name="Ay H."/>
            <person name="Saygin H."/>
        </authorList>
    </citation>
    <scope>NUCLEOTIDE SEQUENCE [LARGE SCALE GENOMIC DNA]</scope>
    <source>
        <strain evidence="1 2">16K404</strain>
    </source>
</reference>
<evidence type="ECO:0000313" key="2">
    <source>
        <dbReference type="Proteomes" id="UP000294744"/>
    </source>
</evidence>
<accession>A0A4R4URU2</accession>
<gene>
    <name evidence="1" type="ORF">E1161_21275</name>
</gene>
<organism evidence="1 2">
    <name type="scientific">Saccharopolyspora aridisoli</name>
    <dbReference type="NCBI Taxonomy" id="2530385"/>
    <lineage>
        <taxon>Bacteria</taxon>
        <taxon>Bacillati</taxon>
        <taxon>Actinomycetota</taxon>
        <taxon>Actinomycetes</taxon>
        <taxon>Pseudonocardiales</taxon>
        <taxon>Pseudonocardiaceae</taxon>
        <taxon>Saccharopolyspora</taxon>
    </lineage>
</organism>
<sequence>MFTAKLEMKPDRCTALIVPLQLRSGLDRCRPALEGLALHCPLCTEGVRWLEVVTVERERFYRRLGR</sequence>
<comment type="caution">
    <text evidence="1">The sequence shown here is derived from an EMBL/GenBank/DDBJ whole genome shotgun (WGS) entry which is preliminary data.</text>
</comment>
<keyword evidence="2" id="KW-1185">Reference proteome</keyword>
<name>A0A4R4URU2_9PSEU</name>
<dbReference type="AlphaFoldDB" id="A0A4R4URU2"/>